<dbReference type="RefSeq" id="WP_024986315.1">
    <property type="nucleotide sequence ID" value="NZ_BLLS01000024.1"/>
</dbReference>
<dbReference type="AlphaFoldDB" id="A0A3L8AE47"/>
<dbReference type="Proteomes" id="UP000267159">
    <property type="component" value="Unassembled WGS sequence"/>
</dbReference>
<evidence type="ECO:0000313" key="5">
    <source>
        <dbReference type="EMBL" id="RLT81337.1"/>
    </source>
</evidence>
<keyword evidence="5" id="KW-0347">Helicase</keyword>
<keyword evidence="5" id="KW-0067">ATP-binding</keyword>
<dbReference type="OrthoDB" id="9788698at2"/>
<dbReference type="GeneID" id="93045971"/>
<evidence type="ECO:0000313" key="6">
    <source>
        <dbReference type="EMBL" id="TGY01163.1"/>
    </source>
</evidence>
<dbReference type="Pfam" id="PF02577">
    <property type="entry name" value="BFN_dom"/>
    <property type="match status" value="1"/>
</dbReference>
<dbReference type="PROSITE" id="PS51658">
    <property type="entry name" value="BFN"/>
    <property type="match status" value="1"/>
</dbReference>
<accession>A0A3L8AE47</accession>
<reference evidence="6 8" key="2">
    <citation type="submission" date="2019-04" db="EMBL/GenBank/DDBJ databases">
        <title>Microbes associate with the intestines of laboratory mice.</title>
        <authorList>
            <person name="Navarre W."/>
            <person name="Wong E."/>
            <person name="Huang K."/>
            <person name="Tropini C."/>
            <person name="Ng K."/>
            <person name="Yu B."/>
        </authorList>
    </citation>
    <scope>NUCLEOTIDE SEQUENCE [LARGE SCALE GENOMIC DNA]</scope>
    <source>
        <strain evidence="6 8">NM70_E10</strain>
    </source>
</reference>
<keyword evidence="2" id="KW-0812">Transmembrane</keyword>
<dbReference type="InterPro" id="IPR036104">
    <property type="entry name" value="BFN_sf"/>
</dbReference>
<name>A0A3L8AE47_9BACE</name>
<evidence type="ECO:0000259" key="3">
    <source>
        <dbReference type="PROSITE" id="PS51658"/>
    </source>
</evidence>
<keyword evidence="2" id="KW-1133">Transmembrane helix</keyword>
<evidence type="ECO:0000313" key="9">
    <source>
        <dbReference type="Proteomes" id="UP000491181"/>
    </source>
</evidence>
<keyword evidence="5" id="KW-0547">Nucleotide-binding</keyword>
<gene>
    <name evidence="5" type="ORF">D7Y07_03560</name>
    <name evidence="6" type="ORF">E5356_13680</name>
    <name evidence="4" type="ORF">IMSAGC001_01325</name>
</gene>
<dbReference type="Proteomes" id="UP000491181">
    <property type="component" value="Unassembled WGS sequence"/>
</dbReference>
<dbReference type="EMBL" id="SRZA01000046">
    <property type="protein sequence ID" value="TGY01163.1"/>
    <property type="molecule type" value="Genomic_DNA"/>
</dbReference>
<organism evidence="5 7">
    <name type="scientific">Bacteroides acidifaciens</name>
    <dbReference type="NCBI Taxonomy" id="85831"/>
    <lineage>
        <taxon>Bacteria</taxon>
        <taxon>Pseudomonadati</taxon>
        <taxon>Bacteroidota</taxon>
        <taxon>Bacteroidia</taxon>
        <taxon>Bacteroidales</taxon>
        <taxon>Bacteroidaceae</taxon>
        <taxon>Bacteroides</taxon>
    </lineage>
</organism>
<dbReference type="Proteomes" id="UP000305751">
    <property type="component" value="Unassembled WGS sequence"/>
</dbReference>
<comment type="caution">
    <text evidence="5">The sequence shown here is derived from an EMBL/GenBank/DDBJ whole genome shotgun (WGS) entry which is preliminary data.</text>
</comment>
<evidence type="ECO:0000313" key="8">
    <source>
        <dbReference type="Proteomes" id="UP000305751"/>
    </source>
</evidence>
<keyword evidence="2" id="KW-0472">Membrane</keyword>
<evidence type="ECO:0000256" key="1">
    <source>
        <dbReference type="SAM" id="MobiDB-lite"/>
    </source>
</evidence>
<evidence type="ECO:0000313" key="4">
    <source>
        <dbReference type="EMBL" id="GFH85921.1"/>
    </source>
</evidence>
<feature type="transmembrane region" description="Helical" evidence="2">
    <location>
        <begin position="64"/>
        <end position="81"/>
    </location>
</feature>
<dbReference type="EMBL" id="BLLS01000024">
    <property type="protein sequence ID" value="GFH85921.1"/>
    <property type="molecule type" value="Genomic_DNA"/>
</dbReference>
<reference evidence="5 7" key="1">
    <citation type="submission" date="2018-09" db="EMBL/GenBank/DDBJ databases">
        <title>Murine metabolic-syndrome-specific gut microbial biobank.</title>
        <authorList>
            <person name="Liu C."/>
        </authorList>
    </citation>
    <scope>NUCLEOTIDE SEQUENCE [LARGE SCALE GENOMIC DNA]</scope>
    <source>
        <strain evidence="5 7">0.1X-D8-26</strain>
    </source>
</reference>
<dbReference type="STRING" id="1235814.GCA_000613385_04515"/>
<dbReference type="SUPFAM" id="SSF103256">
    <property type="entry name" value="Hypothetical protein TM0160"/>
    <property type="match status" value="1"/>
</dbReference>
<dbReference type="Gene3D" id="3.10.690.10">
    <property type="entry name" value="Bifunctional nuclease domain"/>
    <property type="match status" value="1"/>
</dbReference>
<dbReference type="EMBL" id="RAZM01000006">
    <property type="protein sequence ID" value="RLT81337.1"/>
    <property type="molecule type" value="Genomic_DNA"/>
</dbReference>
<evidence type="ECO:0000256" key="2">
    <source>
        <dbReference type="SAM" id="Phobius"/>
    </source>
</evidence>
<dbReference type="GO" id="GO:0004518">
    <property type="term" value="F:nuclease activity"/>
    <property type="evidence" value="ECO:0007669"/>
    <property type="project" value="InterPro"/>
</dbReference>
<feature type="domain" description="BFN" evidence="3">
    <location>
        <begin position="4"/>
        <end position="138"/>
    </location>
</feature>
<evidence type="ECO:0000313" key="7">
    <source>
        <dbReference type="Proteomes" id="UP000267159"/>
    </source>
</evidence>
<dbReference type="GO" id="GO:0004386">
    <property type="term" value="F:helicase activity"/>
    <property type="evidence" value="ECO:0007669"/>
    <property type="project" value="UniProtKB-KW"/>
</dbReference>
<dbReference type="PANTHER" id="PTHR15160:SF1">
    <property type="entry name" value="VON HIPPEL-LINDAU DISEASE TUMOR SUPPRESSOR"/>
    <property type="match status" value="1"/>
</dbReference>
<dbReference type="InterPro" id="IPR001943">
    <property type="entry name" value="UVR_dom"/>
</dbReference>
<feature type="compositionally biased region" description="Acidic residues" evidence="1">
    <location>
        <begin position="147"/>
        <end position="156"/>
    </location>
</feature>
<dbReference type="Pfam" id="PF02151">
    <property type="entry name" value="UVR"/>
    <property type="match status" value="1"/>
</dbReference>
<sequence>MDKKIELQVINITNSQAQVGAFAMLLGEVDGERQLPIIIGPAEAQATALYLKGIKMPRPLTHDLFITALTVLGASLIRVLIYKAKDGIFYSYVYLKRDEEIIRIDARTSDAIALAVRADYHCPILIYESILEQECLHISEEKRVGSEESDTDEGSEEEHRSSAPTPFSLEETLQQAIKDENYELAAQIRDQINSRNKNQ</sequence>
<keyword evidence="8" id="KW-1185">Reference proteome</keyword>
<reference evidence="4 9" key="3">
    <citation type="journal article" date="2020" name="Microbiome">
        <title>Single-cell genomics of uncultured bacteria reveals dietary fiber responders in the mouse gut microbiota.</title>
        <authorList>
            <person name="Chijiiwa R."/>
            <person name="Hosokawa M."/>
            <person name="Kogawa M."/>
            <person name="Nishikawa Y."/>
            <person name="Ide K."/>
            <person name="Sakanashi C."/>
            <person name="Takahashi K."/>
            <person name="Takeyama H."/>
        </authorList>
    </citation>
    <scope>NUCLEOTIDE SEQUENCE [LARGE SCALE GENOMIC DNA]</scope>
    <source>
        <strain evidence="4">IMSAGC_001</strain>
    </source>
</reference>
<dbReference type="InterPro" id="IPR003729">
    <property type="entry name" value="Bi_nuclease_dom"/>
</dbReference>
<protein>
    <submittedName>
        <fullName evidence="5">DNA helicase UvrB</fullName>
    </submittedName>
</protein>
<keyword evidence="5" id="KW-0378">Hydrolase</keyword>
<feature type="region of interest" description="Disordered" evidence="1">
    <location>
        <begin position="141"/>
        <end position="169"/>
    </location>
</feature>
<dbReference type="PANTHER" id="PTHR15160">
    <property type="entry name" value="VON HIPPEL-LINDAU PROTEIN"/>
    <property type="match status" value="1"/>
</dbReference>
<proteinExistence type="predicted"/>